<protein>
    <recommendedName>
        <fullName evidence="1">RNase H type-1 domain-containing protein</fullName>
    </recommendedName>
</protein>
<dbReference type="InterPro" id="IPR002156">
    <property type="entry name" value="RNaseH_domain"/>
</dbReference>
<reference evidence="2 3" key="1">
    <citation type="journal article" date="2019" name="Genome Biol. Evol.">
        <title>Insights into the evolution of the New World diploid cottons (Gossypium, subgenus Houzingenia) based on genome sequencing.</title>
        <authorList>
            <person name="Grover C.E."/>
            <person name="Arick M.A. 2nd"/>
            <person name="Thrash A."/>
            <person name="Conover J.L."/>
            <person name="Sanders W.S."/>
            <person name="Peterson D.G."/>
            <person name="Frelichowski J.E."/>
            <person name="Scheffler J.A."/>
            <person name="Scheffler B.E."/>
            <person name="Wendel J.F."/>
        </authorList>
    </citation>
    <scope>NUCLEOTIDE SEQUENCE [LARGE SCALE GENOMIC DNA]</scope>
    <source>
        <strain evidence="2">6</strain>
        <tissue evidence="2">Leaf</tissue>
    </source>
</reference>
<organism evidence="2 3">
    <name type="scientific">Gossypium armourianum</name>
    <dbReference type="NCBI Taxonomy" id="34283"/>
    <lineage>
        <taxon>Eukaryota</taxon>
        <taxon>Viridiplantae</taxon>
        <taxon>Streptophyta</taxon>
        <taxon>Embryophyta</taxon>
        <taxon>Tracheophyta</taxon>
        <taxon>Spermatophyta</taxon>
        <taxon>Magnoliopsida</taxon>
        <taxon>eudicotyledons</taxon>
        <taxon>Gunneridae</taxon>
        <taxon>Pentapetalae</taxon>
        <taxon>rosids</taxon>
        <taxon>malvids</taxon>
        <taxon>Malvales</taxon>
        <taxon>Malvaceae</taxon>
        <taxon>Malvoideae</taxon>
        <taxon>Gossypium</taxon>
    </lineage>
</organism>
<name>A0A7J9IQN6_9ROSI</name>
<dbReference type="Proteomes" id="UP000593575">
    <property type="component" value="Unassembled WGS sequence"/>
</dbReference>
<comment type="caution">
    <text evidence="2">The sequence shown here is derived from an EMBL/GenBank/DDBJ whole genome shotgun (WGS) entry which is preliminary data.</text>
</comment>
<evidence type="ECO:0000313" key="2">
    <source>
        <dbReference type="EMBL" id="MBA0823495.1"/>
    </source>
</evidence>
<keyword evidence="3" id="KW-1185">Reference proteome</keyword>
<accession>A0A7J9IQN6</accession>
<feature type="domain" description="RNase H type-1" evidence="1">
    <location>
        <begin position="105"/>
        <end position="156"/>
    </location>
</feature>
<dbReference type="AlphaFoldDB" id="A0A7J9IQN6"/>
<dbReference type="GO" id="GO:0003676">
    <property type="term" value="F:nucleic acid binding"/>
    <property type="evidence" value="ECO:0007669"/>
    <property type="project" value="InterPro"/>
</dbReference>
<sequence length="160" mass="17562">MTFGSSFRSIKAPRGLDILFGLFSNVFSLIRSVQEEGSGQMVLVLFVLGVYGKTRIYLSSKEQRGVLKIWSKSLSVGPNNTHLALRQMSQIAKPHYQLRLSLAHVLVGTCSVLDVELWGIFEGVTIVMDKGFDRILIISASQEAVQAIQGSVTKMSNSAL</sequence>
<dbReference type="GO" id="GO:0004523">
    <property type="term" value="F:RNA-DNA hybrid ribonuclease activity"/>
    <property type="evidence" value="ECO:0007669"/>
    <property type="project" value="InterPro"/>
</dbReference>
<evidence type="ECO:0000313" key="3">
    <source>
        <dbReference type="Proteomes" id="UP000593575"/>
    </source>
</evidence>
<proteinExistence type="predicted"/>
<dbReference type="Pfam" id="PF13456">
    <property type="entry name" value="RVT_3"/>
    <property type="match status" value="1"/>
</dbReference>
<feature type="non-terminal residue" evidence="2">
    <location>
        <position position="160"/>
    </location>
</feature>
<gene>
    <name evidence="2" type="ORF">Goarm_020224</name>
</gene>
<dbReference type="EMBL" id="JABFAE010000002">
    <property type="protein sequence ID" value="MBA0823495.1"/>
    <property type="molecule type" value="Genomic_DNA"/>
</dbReference>
<evidence type="ECO:0000259" key="1">
    <source>
        <dbReference type="Pfam" id="PF13456"/>
    </source>
</evidence>